<dbReference type="InterPro" id="IPR051614">
    <property type="entry name" value="UPF0045_domain"/>
</dbReference>
<dbReference type="RefSeq" id="WP_007980799.1">
    <property type="nucleotide sequence ID" value="NZ_AEMG01000014.1"/>
</dbReference>
<dbReference type="PANTHER" id="PTHR33777">
    <property type="entry name" value="UPF0045 PROTEIN ECM15"/>
    <property type="match status" value="1"/>
</dbReference>
<dbReference type="EMBL" id="FRAN01000006">
    <property type="protein sequence ID" value="SHL31261.1"/>
    <property type="molecule type" value="Genomic_DNA"/>
</dbReference>
<dbReference type="GO" id="GO:0005829">
    <property type="term" value="C:cytosol"/>
    <property type="evidence" value="ECO:0007669"/>
    <property type="project" value="TreeGrafter"/>
</dbReference>
<evidence type="ECO:0000313" key="4">
    <source>
        <dbReference type="EMBL" id="SHL31261.1"/>
    </source>
</evidence>
<dbReference type="Gene3D" id="3.30.70.930">
    <property type="match status" value="1"/>
</dbReference>
<accession>E7QVG2</accession>
<reference evidence="3 5" key="1">
    <citation type="journal article" date="2014" name="ISME J.">
        <title>Trehalose/2-sulfotrehalose biosynthesis and glycine-betaine uptake are widely spread mechanisms for osmoadaptation in the Halobacteriales.</title>
        <authorList>
            <person name="Youssef N.H."/>
            <person name="Savage-Ashlock K.N."/>
            <person name="McCully A.L."/>
            <person name="Luedtke B."/>
            <person name="Shaw E.I."/>
            <person name="Hoff W.D."/>
            <person name="Elshahed M.S."/>
        </authorList>
    </citation>
    <scope>NUCLEOTIDE SEQUENCE [LARGE SCALE GENOMIC DNA]</scope>
    <source>
        <strain evidence="3 5">DX253</strain>
    </source>
</reference>
<dbReference type="Pfam" id="PF01910">
    <property type="entry name" value="Thiamine_BP"/>
    <property type="match status" value="1"/>
</dbReference>
<sequence length="105" mass="11722">MTVTAMLTVAPLDDATADFDAEIAKAIDALDDFDVRYETHPMETTIQADELSEVFAAAQAATEAVDASRTLTTLKIDHFREETLDVDEKVERVEQHLQRPARSDR</sequence>
<dbReference type="eggNOG" id="arCOG04373">
    <property type="taxonomic scope" value="Archaea"/>
</dbReference>
<dbReference type="Proteomes" id="UP000184203">
    <property type="component" value="Unassembled WGS sequence"/>
</dbReference>
<gene>
    <name evidence="4" type="ORF">SAMN05444342_3487</name>
    <name evidence="3" type="ORF">ZOD2009_13991</name>
</gene>
<reference evidence="6" key="2">
    <citation type="submission" date="2016-11" db="EMBL/GenBank/DDBJ databases">
        <authorList>
            <person name="Varghese N."/>
            <person name="Submissions S."/>
        </authorList>
    </citation>
    <scope>NUCLEOTIDE SEQUENCE [LARGE SCALE GENOMIC DNA]</scope>
    <source>
        <strain evidence="6">DX253</strain>
    </source>
</reference>
<evidence type="ECO:0000313" key="5">
    <source>
        <dbReference type="Proteomes" id="UP000003751"/>
    </source>
</evidence>
<keyword evidence="6" id="KW-1185">Reference proteome</keyword>
<name>E7QVG2_HALPU</name>
<evidence type="ECO:0000313" key="3">
    <source>
        <dbReference type="EMBL" id="EFW91484.1"/>
    </source>
</evidence>
<dbReference type="PANTHER" id="PTHR33777:SF1">
    <property type="entry name" value="UPF0045 PROTEIN ECM15"/>
    <property type="match status" value="1"/>
</dbReference>
<evidence type="ECO:0000256" key="1">
    <source>
        <dbReference type="ARBA" id="ARBA00010272"/>
    </source>
</evidence>
<dbReference type="InterPro" id="IPR002767">
    <property type="entry name" value="Thiamine_BP"/>
</dbReference>
<dbReference type="OrthoDB" id="10763at2157"/>
<dbReference type="SUPFAM" id="SSF89957">
    <property type="entry name" value="MTH1187/YkoF-like"/>
    <property type="match status" value="1"/>
</dbReference>
<organism evidence="3 5">
    <name type="scientific">Haladaptatus paucihalophilus DX253</name>
    <dbReference type="NCBI Taxonomy" id="797209"/>
    <lineage>
        <taxon>Archaea</taxon>
        <taxon>Methanobacteriati</taxon>
        <taxon>Methanobacteriota</taxon>
        <taxon>Stenosarchaea group</taxon>
        <taxon>Halobacteria</taxon>
        <taxon>Halobacteriales</taxon>
        <taxon>Haladaptataceae</taxon>
        <taxon>Haladaptatus</taxon>
    </lineage>
</organism>
<dbReference type="Proteomes" id="UP000003751">
    <property type="component" value="Unassembled WGS sequence"/>
</dbReference>
<evidence type="ECO:0000259" key="2">
    <source>
        <dbReference type="Pfam" id="PF01910"/>
    </source>
</evidence>
<dbReference type="STRING" id="797209.GCA_000376445_03980"/>
<dbReference type="EMBL" id="AEMG01000014">
    <property type="protein sequence ID" value="EFW91484.1"/>
    <property type="molecule type" value="Genomic_DNA"/>
</dbReference>
<protein>
    <submittedName>
        <fullName evidence="4">Uncharacterized conserved protein YqgV, UPF0045/DUF77 family</fullName>
    </submittedName>
</protein>
<proteinExistence type="inferred from homology"/>
<dbReference type="AlphaFoldDB" id="E7QVG2"/>
<evidence type="ECO:0000313" key="6">
    <source>
        <dbReference type="Proteomes" id="UP000184203"/>
    </source>
</evidence>
<comment type="similarity">
    <text evidence="1">Belongs to the UPF0045 family.</text>
</comment>
<feature type="domain" description="Thiamine-binding protein" evidence="2">
    <location>
        <begin position="6"/>
        <end position="94"/>
    </location>
</feature>
<dbReference type="PATRIC" id="fig|797209.4.peg.2754"/>
<reference evidence="4" key="3">
    <citation type="submission" date="2016-11" db="EMBL/GenBank/DDBJ databases">
        <authorList>
            <person name="Jaros S."/>
            <person name="Januszkiewicz K."/>
            <person name="Wedrychowicz H."/>
        </authorList>
    </citation>
    <scope>NUCLEOTIDE SEQUENCE [LARGE SCALE GENOMIC DNA]</scope>
    <source>
        <strain evidence="4">DX253</strain>
    </source>
</reference>
<dbReference type="InterPro" id="IPR029756">
    <property type="entry name" value="MTH1187/YkoF-like"/>
</dbReference>